<dbReference type="Pfam" id="PF00392">
    <property type="entry name" value="GntR"/>
    <property type="match status" value="1"/>
</dbReference>
<keyword evidence="5" id="KW-0804">Transcription</keyword>
<evidence type="ECO:0000256" key="4">
    <source>
        <dbReference type="ARBA" id="ARBA00023125"/>
    </source>
</evidence>
<dbReference type="PRINTS" id="PR00035">
    <property type="entry name" value="HTHGNTR"/>
</dbReference>
<dbReference type="EMBL" id="FNOK01000025">
    <property type="protein sequence ID" value="SDY36162.1"/>
    <property type="molecule type" value="Genomic_DNA"/>
</dbReference>
<evidence type="ECO:0000313" key="9">
    <source>
        <dbReference type="Proteomes" id="UP000199529"/>
    </source>
</evidence>
<dbReference type="OrthoDB" id="199743at2"/>
<dbReference type="InterPro" id="IPR051446">
    <property type="entry name" value="HTH_trans_reg/aminotransferase"/>
</dbReference>
<evidence type="ECO:0000256" key="5">
    <source>
        <dbReference type="ARBA" id="ARBA00023163"/>
    </source>
</evidence>
<accession>A0A1H3J8C9</accession>
<dbReference type="CDD" id="cd07377">
    <property type="entry name" value="WHTH_GntR"/>
    <property type="match status" value="1"/>
</dbReference>
<feature type="domain" description="HTH gntR-type" evidence="7">
    <location>
        <begin position="26"/>
        <end position="94"/>
    </location>
</feature>
<dbReference type="AlphaFoldDB" id="A0A1H3J8C9"/>
<dbReference type="RefSeq" id="WP_093269370.1">
    <property type="nucleotide sequence ID" value="NZ_FNOK01000025.1"/>
</dbReference>
<comment type="similarity">
    <text evidence="1">In the C-terminal section; belongs to the class-I pyridoxal-phosphate-dependent aminotransferase family.</text>
</comment>
<dbReference type="PROSITE" id="PS50949">
    <property type="entry name" value="HTH_GNTR"/>
    <property type="match status" value="1"/>
</dbReference>
<organism evidence="8 9">
    <name type="scientific">Saccharopolyspora shandongensis</name>
    <dbReference type="NCBI Taxonomy" id="418495"/>
    <lineage>
        <taxon>Bacteria</taxon>
        <taxon>Bacillati</taxon>
        <taxon>Actinomycetota</taxon>
        <taxon>Actinomycetes</taxon>
        <taxon>Pseudonocardiales</taxon>
        <taxon>Pseudonocardiaceae</taxon>
        <taxon>Saccharopolyspora</taxon>
    </lineage>
</organism>
<evidence type="ECO:0000256" key="2">
    <source>
        <dbReference type="ARBA" id="ARBA00022898"/>
    </source>
</evidence>
<evidence type="ECO:0000256" key="6">
    <source>
        <dbReference type="SAM" id="MobiDB-lite"/>
    </source>
</evidence>
<name>A0A1H3J8C9_9PSEU</name>
<dbReference type="Pfam" id="PF00155">
    <property type="entry name" value="Aminotran_1_2"/>
    <property type="match status" value="1"/>
</dbReference>
<keyword evidence="9" id="KW-1185">Reference proteome</keyword>
<keyword evidence="3" id="KW-0805">Transcription regulation</keyword>
<dbReference type="GO" id="GO:0003700">
    <property type="term" value="F:DNA-binding transcription factor activity"/>
    <property type="evidence" value="ECO:0007669"/>
    <property type="project" value="InterPro"/>
</dbReference>
<dbReference type="SUPFAM" id="SSF53383">
    <property type="entry name" value="PLP-dependent transferases"/>
    <property type="match status" value="1"/>
</dbReference>
<evidence type="ECO:0000256" key="1">
    <source>
        <dbReference type="ARBA" id="ARBA00005384"/>
    </source>
</evidence>
<keyword evidence="2" id="KW-0663">Pyridoxal phosphate</keyword>
<evidence type="ECO:0000256" key="3">
    <source>
        <dbReference type="ARBA" id="ARBA00023015"/>
    </source>
</evidence>
<dbReference type="GO" id="GO:0030170">
    <property type="term" value="F:pyridoxal phosphate binding"/>
    <property type="evidence" value="ECO:0007669"/>
    <property type="project" value="InterPro"/>
</dbReference>
<dbReference type="CDD" id="cd00609">
    <property type="entry name" value="AAT_like"/>
    <property type="match status" value="1"/>
</dbReference>
<dbReference type="STRING" id="418495.SAMN05216215_102548"/>
<protein>
    <submittedName>
        <fullName evidence="8">Transcriptional regulator, GntR family</fullName>
    </submittedName>
</protein>
<dbReference type="InterPro" id="IPR015424">
    <property type="entry name" value="PyrdxlP-dep_Trfase"/>
</dbReference>
<dbReference type="PANTHER" id="PTHR46577:SF1">
    <property type="entry name" value="HTH-TYPE TRANSCRIPTIONAL REGULATORY PROTEIN GABR"/>
    <property type="match status" value="1"/>
</dbReference>
<dbReference type="InterPro" id="IPR036390">
    <property type="entry name" value="WH_DNA-bd_sf"/>
</dbReference>
<dbReference type="InterPro" id="IPR015421">
    <property type="entry name" value="PyrdxlP-dep_Trfase_major"/>
</dbReference>
<keyword evidence="4" id="KW-0238">DNA-binding</keyword>
<dbReference type="InterPro" id="IPR000524">
    <property type="entry name" value="Tscrpt_reg_HTH_GntR"/>
</dbReference>
<dbReference type="SMART" id="SM00345">
    <property type="entry name" value="HTH_GNTR"/>
    <property type="match status" value="1"/>
</dbReference>
<dbReference type="InterPro" id="IPR036388">
    <property type="entry name" value="WH-like_DNA-bd_sf"/>
</dbReference>
<gene>
    <name evidence="8" type="ORF">SAMN05216215_102548</name>
</gene>
<feature type="region of interest" description="Disordered" evidence="6">
    <location>
        <begin position="462"/>
        <end position="481"/>
    </location>
</feature>
<dbReference type="Proteomes" id="UP000199529">
    <property type="component" value="Unassembled WGS sequence"/>
</dbReference>
<dbReference type="Gene3D" id="3.40.640.10">
    <property type="entry name" value="Type I PLP-dependent aspartate aminotransferase-like (Major domain)"/>
    <property type="match status" value="1"/>
</dbReference>
<reference evidence="9" key="1">
    <citation type="submission" date="2016-10" db="EMBL/GenBank/DDBJ databases">
        <authorList>
            <person name="Varghese N."/>
            <person name="Submissions S."/>
        </authorList>
    </citation>
    <scope>NUCLEOTIDE SEQUENCE [LARGE SCALE GENOMIC DNA]</scope>
    <source>
        <strain evidence="9">CGMCC 4.3530</strain>
    </source>
</reference>
<dbReference type="PANTHER" id="PTHR46577">
    <property type="entry name" value="HTH-TYPE TRANSCRIPTIONAL REGULATORY PROTEIN GABR"/>
    <property type="match status" value="1"/>
</dbReference>
<sequence>MSFTPSAHIHGHKLVELLGSWHGTARPSSQALAAALRQLALDGRLPPGTKLPAERDLADALGVSRTLVARTLDRLREEGFAASRRGAGSWVKLPDRERDNESHGGWFPAADSEVLNLAQATPSAPPELCAAVDQARLRFAEQLSGHGYQPHGLPELRERIAERYAKRGLPTNPDQILVTSGAQHGFALLLRMLVSPGERVLVEHPTYPNALEAIRGLNVAPVAVPMVEEGWDLELLAASLRQTSPRLAYLIPDFHNPTGIRLDADGRARLARELARTCTTAVIDETLAEIDLTGDQAPLPMASFTDRALLVGSASKSFWGGLRLGWIRASEDFVQRAVVGRAAVDLGSPILEQLVLAELLRDADRLLERRRAESIERRDHLIAALREHLPHWRFRVPDGGLSLWCDIGAPVSSRLSVAAEQHGVRVAPGVRFSVHGSLERWMRVPYTLPGDQLEEAIRRLATASSSMPDGPGPTALTAPLA</sequence>
<evidence type="ECO:0000259" key="7">
    <source>
        <dbReference type="PROSITE" id="PS50949"/>
    </source>
</evidence>
<dbReference type="InterPro" id="IPR004839">
    <property type="entry name" value="Aminotransferase_I/II_large"/>
</dbReference>
<dbReference type="GO" id="GO:0003677">
    <property type="term" value="F:DNA binding"/>
    <property type="evidence" value="ECO:0007669"/>
    <property type="project" value="UniProtKB-KW"/>
</dbReference>
<dbReference type="Gene3D" id="1.10.10.10">
    <property type="entry name" value="Winged helix-like DNA-binding domain superfamily/Winged helix DNA-binding domain"/>
    <property type="match status" value="1"/>
</dbReference>
<evidence type="ECO:0000313" key="8">
    <source>
        <dbReference type="EMBL" id="SDY36162.1"/>
    </source>
</evidence>
<dbReference type="SUPFAM" id="SSF46785">
    <property type="entry name" value="Winged helix' DNA-binding domain"/>
    <property type="match status" value="1"/>
</dbReference>
<proteinExistence type="inferred from homology"/>